<feature type="compositionally biased region" description="Polar residues" evidence="1">
    <location>
        <begin position="98"/>
        <end position="107"/>
    </location>
</feature>
<dbReference type="AlphaFoldDB" id="A0A9P0HFJ2"/>
<protein>
    <submittedName>
        <fullName evidence="2">Uncharacterized protein</fullName>
    </submittedName>
</protein>
<keyword evidence="3" id="KW-1185">Reference proteome</keyword>
<dbReference type="EMBL" id="OV725080">
    <property type="protein sequence ID" value="CAH1400847.1"/>
    <property type="molecule type" value="Genomic_DNA"/>
</dbReference>
<reference evidence="2" key="1">
    <citation type="submission" date="2022-01" db="EMBL/GenBank/DDBJ databases">
        <authorList>
            <person name="King R."/>
        </authorList>
    </citation>
    <scope>NUCLEOTIDE SEQUENCE</scope>
</reference>
<evidence type="ECO:0000313" key="3">
    <source>
        <dbReference type="Proteomes" id="UP001152798"/>
    </source>
</evidence>
<dbReference type="Proteomes" id="UP001152798">
    <property type="component" value="Chromosome 4"/>
</dbReference>
<feature type="region of interest" description="Disordered" evidence="1">
    <location>
        <begin position="75"/>
        <end position="117"/>
    </location>
</feature>
<evidence type="ECO:0000256" key="1">
    <source>
        <dbReference type="SAM" id="MobiDB-lite"/>
    </source>
</evidence>
<proteinExistence type="predicted"/>
<evidence type="ECO:0000313" key="2">
    <source>
        <dbReference type="EMBL" id="CAH1400847.1"/>
    </source>
</evidence>
<accession>A0A9P0HFJ2</accession>
<name>A0A9P0HFJ2_NEZVI</name>
<gene>
    <name evidence="2" type="ORF">NEZAVI_LOCUS9999</name>
</gene>
<feature type="compositionally biased region" description="Low complexity" evidence="1">
    <location>
        <begin position="75"/>
        <end position="91"/>
    </location>
</feature>
<organism evidence="2 3">
    <name type="scientific">Nezara viridula</name>
    <name type="common">Southern green stink bug</name>
    <name type="synonym">Cimex viridulus</name>
    <dbReference type="NCBI Taxonomy" id="85310"/>
    <lineage>
        <taxon>Eukaryota</taxon>
        <taxon>Metazoa</taxon>
        <taxon>Ecdysozoa</taxon>
        <taxon>Arthropoda</taxon>
        <taxon>Hexapoda</taxon>
        <taxon>Insecta</taxon>
        <taxon>Pterygota</taxon>
        <taxon>Neoptera</taxon>
        <taxon>Paraneoptera</taxon>
        <taxon>Hemiptera</taxon>
        <taxon>Heteroptera</taxon>
        <taxon>Panheteroptera</taxon>
        <taxon>Pentatomomorpha</taxon>
        <taxon>Pentatomoidea</taxon>
        <taxon>Pentatomidae</taxon>
        <taxon>Pentatominae</taxon>
        <taxon>Nezara</taxon>
    </lineage>
</organism>
<sequence>MTSQNLFNYPLIAMLKASRPRFHFSQRRPLVDFWKIRLTWVNPPGSVLENKQAARPRSTCQQLTLTGYTSSNSSYVITHSSSSTSSSSPSSYHKVRDSQSTGLNRNLNGVCKSNPVY</sequence>